<gene>
    <name evidence="2" type="ORF">BDV98DRAFT_594903</name>
</gene>
<organism evidence="2 3">
    <name type="scientific">Pterulicium gracile</name>
    <dbReference type="NCBI Taxonomy" id="1884261"/>
    <lineage>
        <taxon>Eukaryota</taxon>
        <taxon>Fungi</taxon>
        <taxon>Dikarya</taxon>
        <taxon>Basidiomycota</taxon>
        <taxon>Agaricomycotina</taxon>
        <taxon>Agaricomycetes</taxon>
        <taxon>Agaricomycetidae</taxon>
        <taxon>Agaricales</taxon>
        <taxon>Pleurotineae</taxon>
        <taxon>Pterulaceae</taxon>
        <taxon>Pterulicium</taxon>
    </lineage>
</organism>
<accession>A0A5C3QDG4</accession>
<dbReference type="EMBL" id="ML178833">
    <property type="protein sequence ID" value="TFK99596.1"/>
    <property type="molecule type" value="Genomic_DNA"/>
</dbReference>
<dbReference type="AlphaFoldDB" id="A0A5C3QDG4"/>
<evidence type="ECO:0000313" key="3">
    <source>
        <dbReference type="Proteomes" id="UP000305067"/>
    </source>
</evidence>
<feature type="signal peptide" evidence="1">
    <location>
        <begin position="1"/>
        <end position="26"/>
    </location>
</feature>
<reference evidence="2 3" key="1">
    <citation type="journal article" date="2019" name="Nat. Ecol. Evol.">
        <title>Megaphylogeny resolves global patterns of mushroom evolution.</title>
        <authorList>
            <person name="Varga T."/>
            <person name="Krizsan K."/>
            <person name="Foldi C."/>
            <person name="Dima B."/>
            <person name="Sanchez-Garcia M."/>
            <person name="Sanchez-Ramirez S."/>
            <person name="Szollosi G.J."/>
            <person name="Szarkandi J.G."/>
            <person name="Papp V."/>
            <person name="Albert L."/>
            <person name="Andreopoulos W."/>
            <person name="Angelini C."/>
            <person name="Antonin V."/>
            <person name="Barry K.W."/>
            <person name="Bougher N.L."/>
            <person name="Buchanan P."/>
            <person name="Buyck B."/>
            <person name="Bense V."/>
            <person name="Catcheside P."/>
            <person name="Chovatia M."/>
            <person name="Cooper J."/>
            <person name="Damon W."/>
            <person name="Desjardin D."/>
            <person name="Finy P."/>
            <person name="Geml J."/>
            <person name="Haridas S."/>
            <person name="Hughes K."/>
            <person name="Justo A."/>
            <person name="Karasinski D."/>
            <person name="Kautmanova I."/>
            <person name="Kiss B."/>
            <person name="Kocsube S."/>
            <person name="Kotiranta H."/>
            <person name="LaButti K.M."/>
            <person name="Lechner B.E."/>
            <person name="Liimatainen K."/>
            <person name="Lipzen A."/>
            <person name="Lukacs Z."/>
            <person name="Mihaltcheva S."/>
            <person name="Morgado L.N."/>
            <person name="Niskanen T."/>
            <person name="Noordeloos M.E."/>
            <person name="Ohm R.A."/>
            <person name="Ortiz-Santana B."/>
            <person name="Ovrebo C."/>
            <person name="Racz N."/>
            <person name="Riley R."/>
            <person name="Savchenko A."/>
            <person name="Shiryaev A."/>
            <person name="Soop K."/>
            <person name="Spirin V."/>
            <person name="Szebenyi C."/>
            <person name="Tomsovsky M."/>
            <person name="Tulloss R.E."/>
            <person name="Uehling J."/>
            <person name="Grigoriev I.V."/>
            <person name="Vagvolgyi C."/>
            <person name="Papp T."/>
            <person name="Martin F.M."/>
            <person name="Miettinen O."/>
            <person name="Hibbett D.S."/>
            <person name="Nagy L.G."/>
        </authorList>
    </citation>
    <scope>NUCLEOTIDE SEQUENCE [LARGE SCALE GENOMIC DNA]</scope>
    <source>
        <strain evidence="2 3">CBS 309.79</strain>
    </source>
</reference>
<evidence type="ECO:0000256" key="1">
    <source>
        <dbReference type="SAM" id="SignalP"/>
    </source>
</evidence>
<name>A0A5C3QDG4_9AGAR</name>
<sequence>MVFSTRFINTLTFILTASAALLHVQACNPAFQGRAVTISNGSGGEWMLAGTTSGSSVLTQKHLNVDNTVGEWTVALDGSSTSVYTIKPVNVAGVAVSTANNQAQLATTAASDSHQKYTIDCYVCGTNGDADGCRIISQASSSCLSAVGPTQIVAPFGCNPRAPAQYWTIIAA</sequence>
<keyword evidence="3" id="KW-1185">Reference proteome</keyword>
<dbReference type="Proteomes" id="UP000305067">
    <property type="component" value="Unassembled WGS sequence"/>
</dbReference>
<protein>
    <recommendedName>
        <fullName evidence="4">Ricin B lectin domain-containing protein</fullName>
    </recommendedName>
</protein>
<evidence type="ECO:0008006" key="4">
    <source>
        <dbReference type="Google" id="ProtNLM"/>
    </source>
</evidence>
<evidence type="ECO:0000313" key="2">
    <source>
        <dbReference type="EMBL" id="TFK99596.1"/>
    </source>
</evidence>
<proteinExistence type="predicted"/>
<keyword evidence="1" id="KW-0732">Signal</keyword>
<dbReference type="Gene3D" id="2.80.10.50">
    <property type="match status" value="1"/>
</dbReference>
<feature type="chain" id="PRO_5022742070" description="Ricin B lectin domain-containing protein" evidence="1">
    <location>
        <begin position="27"/>
        <end position="172"/>
    </location>
</feature>